<feature type="domain" description="HTH cro/C1-type" evidence="1">
    <location>
        <begin position="13"/>
        <end position="48"/>
    </location>
</feature>
<dbReference type="InterPro" id="IPR001387">
    <property type="entry name" value="Cro/C1-type_HTH"/>
</dbReference>
<comment type="caution">
    <text evidence="2">The sequence shown here is derived from an EMBL/GenBank/DDBJ whole genome shotgun (WGS) entry which is preliminary data.</text>
</comment>
<dbReference type="InterPro" id="IPR010982">
    <property type="entry name" value="Lambda_DNA-bd_dom_sf"/>
</dbReference>
<protein>
    <submittedName>
        <fullName evidence="2">Helix-turn-helix domain-containing protein</fullName>
    </submittedName>
</protein>
<dbReference type="EMBL" id="WPNZ01000014">
    <property type="protein sequence ID" value="MVO87892.1"/>
    <property type="molecule type" value="Genomic_DNA"/>
</dbReference>
<dbReference type="Pfam" id="PF13560">
    <property type="entry name" value="HTH_31"/>
    <property type="match status" value="1"/>
</dbReference>
<dbReference type="AlphaFoldDB" id="A0A6L6X260"/>
<evidence type="ECO:0000259" key="1">
    <source>
        <dbReference type="PROSITE" id="PS50943"/>
    </source>
</evidence>
<dbReference type="SUPFAM" id="SSF47413">
    <property type="entry name" value="lambda repressor-like DNA-binding domains"/>
    <property type="match status" value="1"/>
</dbReference>
<dbReference type="GO" id="GO:0003677">
    <property type="term" value="F:DNA binding"/>
    <property type="evidence" value="ECO:0007669"/>
    <property type="project" value="InterPro"/>
</dbReference>
<sequence length="182" mass="19877">MTTQDFVRLGAELKEARERMRPRVSQPGAAEALGVSRSTIQKIENGNAAQVFVTTVRAYVRFVGWTDDSYERVLAGGDPTPVDGGQQTSVEQAASDLLEEEASPRAGLGLSPTVEYELRSSETLESTVINLGPDEDDGHIIVVLQGKKGATPEEVQRVAERYRRVRRHLQVVATDADEVADL</sequence>
<name>A0A6L6X260_9ACTN</name>
<evidence type="ECO:0000313" key="3">
    <source>
        <dbReference type="Proteomes" id="UP000483802"/>
    </source>
</evidence>
<dbReference type="CDD" id="cd00093">
    <property type="entry name" value="HTH_XRE"/>
    <property type="match status" value="1"/>
</dbReference>
<organism evidence="2 3">
    <name type="scientific">Streptomyces typhae</name>
    <dbReference type="NCBI Taxonomy" id="2681492"/>
    <lineage>
        <taxon>Bacteria</taxon>
        <taxon>Bacillati</taxon>
        <taxon>Actinomycetota</taxon>
        <taxon>Actinomycetes</taxon>
        <taxon>Kitasatosporales</taxon>
        <taxon>Streptomycetaceae</taxon>
        <taxon>Streptomyces</taxon>
    </lineage>
</organism>
<proteinExistence type="predicted"/>
<evidence type="ECO:0000313" key="2">
    <source>
        <dbReference type="EMBL" id="MVO87892.1"/>
    </source>
</evidence>
<gene>
    <name evidence="2" type="ORF">GPA10_24825</name>
</gene>
<dbReference type="Gene3D" id="1.10.260.40">
    <property type="entry name" value="lambda repressor-like DNA-binding domains"/>
    <property type="match status" value="1"/>
</dbReference>
<dbReference type="PROSITE" id="PS50943">
    <property type="entry name" value="HTH_CROC1"/>
    <property type="match status" value="1"/>
</dbReference>
<dbReference type="RefSeq" id="WP_157167445.1">
    <property type="nucleotide sequence ID" value="NZ_WPNZ01000014.1"/>
</dbReference>
<accession>A0A6L6X260</accession>
<reference evidence="2 3" key="1">
    <citation type="submission" date="2019-11" db="EMBL/GenBank/DDBJ databases">
        <title>Streptomyces typhae sp. nov., a novel endophytic actinomycete isolated from the root of cattail pollen (Typha angustifolia L.).</title>
        <authorList>
            <person name="Peng C."/>
        </authorList>
    </citation>
    <scope>NUCLEOTIDE SEQUENCE [LARGE SCALE GENOMIC DNA]</scope>
    <source>
        <strain evidence="3">p1417</strain>
    </source>
</reference>
<dbReference type="Proteomes" id="UP000483802">
    <property type="component" value="Unassembled WGS sequence"/>
</dbReference>
<keyword evidence="3" id="KW-1185">Reference proteome</keyword>